<keyword evidence="3" id="KW-1185">Reference proteome</keyword>
<feature type="chain" id="PRO_5036857397" description="PKD domain containing protein" evidence="1">
    <location>
        <begin position="25"/>
        <end position="419"/>
    </location>
</feature>
<comment type="caution">
    <text evidence="2">The sequence shown here is derived from an EMBL/GenBank/DDBJ whole genome shotgun (WGS) entry which is preliminary data.</text>
</comment>
<proteinExistence type="predicted"/>
<evidence type="ECO:0008006" key="4">
    <source>
        <dbReference type="Google" id="ProtNLM"/>
    </source>
</evidence>
<accession>A0A917X5M8</accession>
<keyword evidence="1" id="KW-0732">Signal</keyword>
<dbReference type="InterPro" id="IPR011044">
    <property type="entry name" value="Quino_amine_DH_bsu"/>
</dbReference>
<organism evidence="2 3">
    <name type="scientific">Dactylosporangium sucinum</name>
    <dbReference type="NCBI Taxonomy" id="1424081"/>
    <lineage>
        <taxon>Bacteria</taxon>
        <taxon>Bacillati</taxon>
        <taxon>Actinomycetota</taxon>
        <taxon>Actinomycetes</taxon>
        <taxon>Micromonosporales</taxon>
        <taxon>Micromonosporaceae</taxon>
        <taxon>Dactylosporangium</taxon>
    </lineage>
</organism>
<dbReference type="Proteomes" id="UP000642070">
    <property type="component" value="Unassembled WGS sequence"/>
</dbReference>
<feature type="signal peptide" evidence="1">
    <location>
        <begin position="1"/>
        <end position="24"/>
    </location>
</feature>
<reference evidence="2" key="2">
    <citation type="submission" date="2020-09" db="EMBL/GenBank/DDBJ databases">
        <authorList>
            <person name="Sun Q."/>
            <person name="Ohkuma M."/>
        </authorList>
    </citation>
    <scope>NUCLEOTIDE SEQUENCE</scope>
    <source>
        <strain evidence="2">JCM 19831</strain>
    </source>
</reference>
<dbReference type="Pfam" id="PF17164">
    <property type="entry name" value="DUF5122"/>
    <property type="match status" value="2"/>
</dbReference>
<evidence type="ECO:0000313" key="2">
    <source>
        <dbReference type="EMBL" id="GGM72422.1"/>
    </source>
</evidence>
<dbReference type="InterPro" id="IPR013431">
    <property type="entry name" value="Delta_60_rpt"/>
</dbReference>
<dbReference type="RefSeq" id="WP_190255994.1">
    <property type="nucleotide sequence ID" value="NZ_BMPI01000064.1"/>
</dbReference>
<protein>
    <recommendedName>
        <fullName evidence="4">PKD domain containing protein</fullName>
    </recommendedName>
</protein>
<gene>
    <name evidence="2" type="ORF">GCM10007977_087650</name>
</gene>
<name>A0A917X5M8_9ACTN</name>
<sequence length="419" mass="43771">MRRGLLAAAVSALAALAVAIPASAALNHAATVSTNPADFTPHVLDGEVRAFALVGDAVVVGGDFSTVSDAARKVRYKRSNLFAYRASTGEVLPFAPAVDGEVFTLAAGPNGTVYAGGNFLRVNGAAQRGIAQLNLADGNRVPAFVGVIAWGDVRSIVAYGPWVYAAGSFSRIGTLDRPGLARLNGTSGIADATFDLRLAAPNLTRVKLEDLALTPDGTRLGAIGAVEQAGGQYRAQVVMVDIPANGPARLADWYTDAYTKPCRAGFETYLRGIDFDPTGTYATIVTTGRKWGEKLMCDTAARFDLRGSGLHRPLWVNWTGGDSLYSVADTGAAIYVGGHQRWMDNPLGRETAGPGATPRPGIAALDPATGRATAFNPRRNPRGVGARALLATPQGLLVGSDTDRIGDEYHGKLALLPIG</sequence>
<dbReference type="AlphaFoldDB" id="A0A917X5M8"/>
<reference evidence="2" key="1">
    <citation type="journal article" date="2014" name="Int. J. Syst. Evol. Microbiol.">
        <title>Complete genome sequence of Corynebacterium casei LMG S-19264T (=DSM 44701T), isolated from a smear-ripened cheese.</title>
        <authorList>
            <consortium name="US DOE Joint Genome Institute (JGI-PGF)"/>
            <person name="Walter F."/>
            <person name="Albersmeier A."/>
            <person name="Kalinowski J."/>
            <person name="Ruckert C."/>
        </authorList>
    </citation>
    <scope>NUCLEOTIDE SEQUENCE</scope>
    <source>
        <strain evidence="2">JCM 19831</strain>
    </source>
</reference>
<dbReference type="EMBL" id="BMPI01000064">
    <property type="protein sequence ID" value="GGM72422.1"/>
    <property type="molecule type" value="Genomic_DNA"/>
</dbReference>
<evidence type="ECO:0000256" key="1">
    <source>
        <dbReference type="SAM" id="SignalP"/>
    </source>
</evidence>
<dbReference type="SUPFAM" id="SSF50969">
    <property type="entry name" value="YVTN repeat-like/Quinoprotein amine dehydrogenase"/>
    <property type="match status" value="1"/>
</dbReference>
<evidence type="ECO:0000313" key="3">
    <source>
        <dbReference type="Proteomes" id="UP000642070"/>
    </source>
</evidence>